<dbReference type="Pfam" id="PF13692">
    <property type="entry name" value="Glyco_trans_1_4"/>
    <property type="match status" value="1"/>
</dbReference>
<dbReference type="Proteomes" id="UP000777784">
    <property type="component" value="Unassembled WGS sequence"/>
</dbReference>
<feature type="domain" description="Glycosyltransferase subfamily 4-like N-terminal" evidence="2">
    <location>
        <begin position="18"/>
        <end position="214"/>
    </location>
</feature>
<evidence type="ECO:0000313" key="4">
    <source>
        <dbReference type="Proteomes" id="UP000777784"/>
    </source>
</evidence>
<protein>
    <submittedName>
        <fullName evidence="3">Glycosyltransferase family 4 protein</fullName>
    </submittedName>
</protein>
<dbReference type="CDD" id="cd03801">
    <property type="entry name" value="GT4_PimA-like"/>
    <property type="match status" value="1"/>
</dbReference>
<name>A0A948RUC7_UNCEI</name>
<sequence length="426" mass="46645">MRPLRIALVSQSYPPFHGGIAEHVAHLGEALRDRGHAITVITGGRKLGRNGGSADLARPPFEEPATPNPSGGPSIVSSNVHTNDPSHGRIRVCRIGRTLRIPSNGASVCITLSLPLIRNGNPLSREVFDLVHLHAPFEPILPLLTLFHKNAPLVATFHSAGHPHWAHRCFRPILRVLSARLEARIAVSQAAIDFVAPDVPGDYIIIPNGIDTRRFRSQPLPDPSEPLTLLFVGRLDPRKGIECLIDALPLIHREIQRPLRCWIVGDGPRRRSLTQRSKRSDVPIHFWGAVSRRDLPNFYRDAHMVISPALHGESFGVVLLEGLASGRPVIASDLPGYSEVLGTQQGSILFRTGSVPDLVRAVVKAAQSETMKRLSSEASRAAAPYDWMRVAAKVENVYRRVLGLSESTTPESSRDCARPAAEFISI</sequence>
<dbReference type="PANTHER" id="PTHR45947">
    <property type="entry name" value="SULFOQUINOVOSYL TRANSFERASE SQD2"/>
    <property type="match status" value="1"/>
</dbReference>
<accession>A0A948RUC7</accession>
<comment type="caution">
    <text evidence="3">The sequence shown here is derived from an EMBL/GenBank/DDBJ whole genome shotgun (WGS) entry which is preliminary data.</text>
</comment>
<dbReference type="Gene3D" id="3.40.50.2000">
    <property type="entry name" value="Glycogen Phosphorylase B"/>
    <property type="match status" value="2"/>
</dbReference>
<dbReference type="Pfam" id="PF13439">
    <property type="entry name" value="Glyco_transf_4"/>
    <property type="match status" value="1"/>
</dbReference>
<dbReference type="AlphaFoldDB" id="A0A948RUC7"/>
<dbReference type="PANTHER" id="PTHR45947:SF3">
    <property type="entry name" value="SULFOQUINOVOSYL TRANSFERASE SQD2"/>
    <property type="match status" value="1"/>
</dbReference>
<dbReference type="InterPro" id="IPR028098">
    <property type="entry name" value="Glyco_trans_4-like_N"/>
</dbReference>
<gene>
    <name evidence="3" type="ORF">KJ970_01750</name>
</gene>
<reference evidence="3" key="1">
    <citation type="submission" date="2021-05" db="EMBL/GenBank/DDBJ databases">
        <title>Energy efficiency and biological interactions define the core microbiome of deep oligotrophic groundwater.</title>
        <authorList>
            <person name="Mehrshad M."/>
            <person name="Lopez-Fernandez M."/>
            <person name="Bell E."/>
            <person name="Bernier-Latmani R."/>
            <person name="Bertilsson S."/>
            <person name="Dopson M."/>
        </authorList>
    </citation>
    <scope>NUCLEOTIDE SEQUENCE</scope>
    <source>
        <strain evidence="3">Modern_marine.mb.64</strain>
    </source>
</reference>
<dbReference type="GO" id="GO:0016757">
    <property type="term" value="F:glycosyltransferase activity"/>
    <property type="evidence" value="ECO:0007669"/>
    <property type="project" value="TreeGrafter"/>
</dbReference>
<proteinExistence type="predicted"/>
<evidence type="ECO:0000259" key="2">
    <source>
        <dbReference type="Pfam" id="PF13439"/>
    </source>
</evidence>
<evidence type="ECO:0000256" key="1">
    <source>
        <dbReference type="SAM" id="MobiDB-lite"/>
    </source>
</evidence>
<dbReference type="SUPFAM" id="SSF53756">
    <property type="entry name" value="UDP-Glycosyltransferase/glycogen phosphorylase"/>
    <property type="match status" value="1"/>
</dbReference>
<dbReference type="EMBL" id="JAHJDP010000012">
    <property type="protein sequence ID" value="MBU2689627.1"/>
    <property type="molecule type" value="Genomic_DNA"/>
</dbReference>
<dbReference type="InterPro" id="IPR050194">
    <property type="entry name" value="Glycosyltransferase_grp1"/>
</dbReference>
<feature type="region of interest" description="Disordered" evidence="1">
    <location>
        <begin position="49"/>
        <end position="83"/>
    </location>
</feature>
<evidence type="ECO:0000313" key="3">
    <source>
        <dbReference type="EMBL" id="MBU2689627.1"/>
    </source>
</evidence>
<organism evidence="3 4">
    <name type="scientific">Eiseniibacteriota bacterium</name>
    <dbReference type="NCBI Taxonomy" id="2212470"/>
    <lineage>
        <taxon>Bacteria</taxon>
        <taxon>Candidatus Eiseniibacteriota</taxon>
    </lineage>
</organism>
<feature type="compositionally biased region" description="Polar residues" evidence="1">
    <location>
        <begin position="68"/>
        <end position="83"/>
    </location>
</feature>